<dbReference type="RefSeq" id="YP_008081979.1">
    <property type="nucleotide sequence ID" value="NC_021436.1"/>
</dbReference>
<keyword evidence="3" id="KW-0378">Hydrolase</keyword>
<evidence type="ECO:0000313" key="3">
    <source>
        <dbReference type="EMBL" id="AGK45356.1"/>
    </source>
</evidence>
<dbReference type="Pfam" id="PF00961">
    <property type="entry name" value="LAGLIDADG_1"/>
    <property type="match status" value="2"/>
</dbReference>
<dbReference type="GeneID" id="16029587"/>
<feature type="domain" description="Homing endonuclease LAGLIDADG" evidence="2">
    <location>
        <begin position="43"/>
        <end position="145"/>
    </location>
</feature>
<dbReference type="GO" id="GO:0005739">
    <property type="term" value="C:mitochondrion"/>
    <property type="evidence" value="ECO:0007669"/>
    <property type="project" value="UniProtKB-ARBA"/>
</dbReference>
<dbReference type="SUPFAM" id="SSF55608">
    <property type="entry name" value="Homing endonucleases"/>
    <property type="match status" value="2"/>
</dbReference>
<dbReference type="InterPro" id="IPR051289">
    <property type="entry name" value="LAGLIDADG_Endonuclease"/>
</dbReference>
<reference evidence="3" key="2">
    <citation type="journal article" date="2014" name="FEMS Microbiol. Lett.">
        <title>Mobile elements and mitochondrial genome expansion in the soil fungus and potato pathogen Rhizoctonia solani AG-3.</title>
        <authorList>
            <person name="Losada L."/>
            <person name="Pakala S.B."/>
            <person name="Fedorova N.D."/>
            <person name="Joardar V."/>
            <person name="Shabalina S.A."/>
            <person name="Hostetler J."/>
            <person name="Pakala S.M."/>
            <person name="Zafar N."/>
            <person name="Thomas E."/>
            <person name="Rodriguez-Carres M."/>
            <person name="Dean R."/>
            <person name="Vilgalys R."/>
            <person name="Nierman W.C."/>
            <person name="Cubeta M.A."/>
        </authorList>
    </citation>
    <scope>NUCLEOTIDE SEQUENCE</scope>
    <source>
        <strain evidence="3">AG3 Rhs1AP</strain>
    </source>
</reference>
<proteinExistence type="predicted"/>
<dbReference type="InterPro" id="IPR027434">
    <property type="entry name" value="Homing_endonucl"/>
</dbReference>
<reference evidence="3" key="1">
    <citation type="submission" date="2012-12" db="EMBL/GenBank/DDBJ databases">
        <authorList>
            <person name="Pakala S."/>
            <person name="Fedorova N."/>
            <person name="Joardar V."/>
            <person name="Shabalina S."/>
            <person name="Hostetler J."/>
            <person name="Pakala S."/>
            <person name="Zafar N."/>
            <person name="Nierman W."/>
            <person name="Cubeta M."/>
        </authorList>
    </citation>
    <scope>NUCLEOTIDE SEQUENCE</scope>
    <source>
        <strain evidence="3">AG3 Rhs1AP</strain>
    </source>
</reference>
<sequence length="339" mass="38026">MKFTNNNLLSMNSLKTPLMRYKNVIAVRYNSTNGGSTINPWTITGITDGDGSFYVSILKSTKNTIGWSVLINYQLIASINSANLAMFEQVKSFFGDIGNISKHEVDNTLRYTVSGVASCKIIKNHFLNYPLLTYKLVYFQLWCSVLDIMAKNEHLTLEGLLKIVALKAQFKKGLSDLLLTNFSNYIPAIKPSFEPNLALMNIHWLSGFISADGHFGFFIRKNIKCALGVSCDVIISITQDKVSLITLEHIATFLGFGKISKDSANRTTYTYYLGSVKNVNLFIEKFKGFNLLGAKALDYADFCKGIEIINSKEHLTQEGLNKLNTLLQHMNSKRTNFES</sequence>
<comment type="function">
    <text evidence="1">Mitochondrial DNA endonuclease involved in intron homing.</text>
</comment>
<feature type="domain" description="Homing endonuclease LAGLIDADG" evidence="2">
    <location>
        <begin position="205"/>
        <end position="304"/>
    </location>
</feature>
<protein>
    <submittedName>
        <fullName evidence="3">LAGLIDADG endonuclease family protein</fullName>
    </submittedName>
</protein>
<accession>N0A336</accession>
<dbReference type="GO" id="GO:0004519">
    <property type="term" value="F:endonuclease activity"/>
    <property type="evidence" value="ECO:0007669"/>
    <property type="project" value="UniProtKB-KW"/>
</dbReference>
<organism evidence="3">
    <name type="scientific">Rhizoctonia solani</name>
    <dbReference type="NCBI Taxonomy" id="456999"/>
    <lineage>
        <taxon>Eukaryota</taxon>
        <taxon>Fungi</taxon>
        <taxon>Dikarya</taxon>
        <taxon>Basidiomycota</taxon>
        <taxon>Agaricomycotina</taxon>
        <taxon>Agaricomycetes</taxon>
        <taxon>Cantharellales</taxon>
        <taxon>Ceratobasidiaceae</taxon>
        <taxon>Rhizoctonia</taxon>
    </lineage>
</organism>
<evidence type="ECO:0000259" key="2">
    <source>
        <dbReference type="Pfam" id="PF00961"/>
    </source>
</evidence>
<dbReference type="PANTHER" id="PTHR36181:SF4">
    <property type="entry name" value="LAGLIDADG ENDONUCLEASE"/>
    <property type="match status" value="1"/>
</dbReference>
<dbReference type="InterPro" id="IPR004860">
    <property type="entry name" value="LAGLIDADG_dom"/>
</dbReference>
<keyword evidence="3" id="KW-0255">Endonuclease</keyword>
<gene>
    <name evidence="3" type="ORF">RSOL_m00130</name>
</gene>
<geneLocation type="mitochondrion" evidence="3"/>
<dbReference type="PANTHER" id="PTHR36181">
    <property type="entry name" value="INTRON-ENCODED ENDONUCLEASE AI3-RELATED"/>
    <property type="match status" value="1"/>
</dbReference>
<name>N0A336_9AGAM</name>
<keyword evidence="3" id="KW-0540">Nuclease</keyword>
<dbReference type="AlphaFoldDB" id="N0A336"/>
<dbReference type="Gene3D" id="3.10.28.10">
    <property type="entry name" value="Homing endonucleases"/>
    <property type="match status" value="2"/>
</dbReference>
<dbReference type="EMBL" id="KC352446">
    <property type="protein sequence ID" value="AGK45356.1"/>
    <property type="molecule type" value="Genomic_DNA"/>
</dbReference>
<keyword evidence="3" id="KW-0496">Mitochondrion</keyword>
<evidence type="ECO:0000256" key="1">
    <source>
        <dbReference type="ARBA" id="ARBA00002670"/>
    </source>
</evidence>